<keyword evidence="1" id="KW-0812">Transmembrane</keyword>
<accession>A0A2T3Z2D9</accession>
<gene>
    <name evidence="2" type="ORF">M441DRAFT_242438</name>
</gene>
<sequence length="90" mass="10558">MPLRKFYLSYLCQFFFFLAAALSTWTLLFIFFLPPSLHFSPLHSSVTLSLSLIPFLFYYLFFSIHNFYSILSHCGRGGNLRFVCWVGIIL</sequence>
<dbReference type="Proteomes" id="UP000240493">
    <property type="component" value="Unassembled WGS sequence"/>
</dbReference>
<evidence type="ECO:0000313" key="3">
    <source>
        <dbReference type="Proteomes" id="UP000240493"/>
    </source>
</evidence>
<name>A0A2T3Z2D9_TRIA4</name>
<keyword evidence="1" id="KW-1133">Transmembrane helix</keyword>
<proteinExistence type="predicted"/>
<keyword evidence="1" id="KW-0472">Membrane</keyword>
<evidence type="ECO:0000313" key="2">
    <source>
        <dbReference type="EMBL" id="PTB38967.1"/>
    </source>
</evidence>
<reference evidence="2 3" key="1">
    <citation type="submission" date="2016-07" db="EMBL/GenBank/DDBJ databases">
        <title>Multiple horizontal gene transfer events from other fungi enriched the ability of initially mycotrophic Trichoderma (Ascomycota) to feed on dead plant biomass.</title>
        <authorList>
            <consortium name="DOE Joint Genome Institute"/>
            <person name="Aerts A."/>
            <person name="Atanasova L."/>
            <person name="Chenthamara K."/>
            <person name="Zhang J."/>
            <person name="Grujic M."/>
            <person name="Henrissat B."/>
            <person name="Kuo A."/>
            <person name="Salamov A."/>
            <person name="Lipzen A."/>
            <person name="Labutti K."/>
            <person name="Barry K."/>
            <person name="Miao Y."/>
            <person name="Rahimi M.J."/>
            <person name="Shen Q."/>
            <person name="Grigoriev I.V."/>
            <person name="Kubicek C.P."/>
            <person name="Druzhinina I.S."/>
        </authorList>
    </citation>
    <scope>NUCLEOTIDE SEQUENCE [LARGE SCALE GENOMIC DNA]</scope>
    <source>
        <strain evidence="2 3">CBS 433.97</strain>
    </source>
</reference>
<protein>
    <submittedName>
        <fullName evidence="2">Uncharacterized protein</fullName>
    </submittedName>
</protein>
<dbReference type="EMBL" id="KZ679265">
    <property type="protein sequence ID" value="PTB38967.1"/>
    <property type="molecule type" value="Genomic_DNA"/>
</dbReference>
<feature type="transmembrane region" description="Helical" evidence="1">
    <location>
        <begin position="7"/>
        <end position="32"/>
    </location>
</feature>
<organism evidence="2 3">
    <name type="scientific">Trichoderma asperellum (strain ATCC 204424 / CBS 433.97 / NBRC 101777)</name>
    <dbReference type="NCBI Taxonomy" id="1042311"/>
    <lineage>
        <taxon>Eukaryota</taxon>
        <taxon>Fungi</taxon>
        <taxon>Dikarya</taxon>
        <taxon>Ascomycota</taxon>
        <taxon>Pezizomycotina</taxon>
        <taxon>Sordariomycetes</taxon>
        <taxon>Hypocreomycetidae</taxon>
        <taxon>Hypocreales</taxon>
        <taxon>Hypocreaceae</taxon>
        <taxon>Trichoderma</taxon>
    </lineage>
</organism>
<evidence type="ECO:0000256" key="1">
    <source>
        <dbReference type="SAM" id="Phobius"/>
    </source>
</evidence>
<keyword evidence="3" id="KW-1185">Reference proteome</keyword>
<feature type="transmembrane region" description="Helical" evidence="1">
    <location>
        <begin position="52"/>
        <end position="71"/>
    </location>
</feature>
<dbReference type="AlphaFoldDB" id="A0A2T3Z2D9"/>